<accession>Q1K4F2</accession>
<dbReference type="EMBL" id="AAEW02000001">
    <property type="protein sequence ID" value="EAT17151.1"/>
    <property type="molecule type" value="Genomic_DNA"/>
</dbReference>
<protein>
    <recommendedName>
        <fullName evidence="4">DNA repair protein</fullName>
    </recommendedName>
</protein>
<dbReference type="RefSeq" id="WP_005997337.1">
    <property type="nucleotide sequence ID" value="NZ_AAEW02000001.1"/>
</dbReference>
<dbReference type="AlphaFoldDB" id="Q1K4F2"/>
<evidence type="ECO:0000313" key="2">
    <source>
        <dbReference type="EMBL" id="EAT17151.1"/>
    </source>
</evidence>
<evidence type="ECO:0000313" key="3">
    <source>
        <dbReference type="Proteomes" id="UP000005695"/>
    </source>
</evidence>
<keyword evidence="3" id="KW-1185">Reference proteome</keyword>
<feature type="coiled-coil region" evidence="1">
    <location>
        <begin position="43"/>
        <end position="157"/>
    </location>
</feature>
<proteinExistence type="predicted"/>
<dbReference type="InterPro" id="IPR021342">
    <property type="entry name" value="DUF2959"/>
</dbReference>
<name>Q1K4F2_DESA6</name>
<keyword evidence="1" id="KW-0175">Coiled coil</keyword>
<reference evidence="2" key="2">
    <citation type="submission" date="2006-05" db="EMBL/GenBank/DDBJ databases">
        <title>Sequencing of the draft genome and assembly of Desulfuromonas acetoxidans DSM 684.</title>
        <authorList>
            <consortium name="US DOE Joint Genome Institute (JGI-PGF)"/>
            <person name="Copeland A."/>
            <person name="Lucas S."/>
            <person name="Lapidus A."/>
            <person name="Barry K."/>
            <person name="Detter J.C."/>
            <person name="Glavina del Rio T."/>
            <person name="Hammon N."/>
            <person name="Israni S."/>
            <person name="Dalin E."/>
            <person name="Tice H."/>
            <person name="Bruce D."/>
            <person name="Pitluck S."/>
            <person name="Richardson P."/>
        </authorList>
    </citation>
    <scope>NUCLEOTIDE SEQUENCE [LARGE SCALE GENOMIC DNA]</scope>
    <source>
        <strain evidence="2">DSM 684</strain>
    </source>
</reference>
<reference evidence="2" key="1">
    <citation type="submission" date="2006-05" db="EMBL/GenBank/DDBJ databases">
        <title>Annotation of the draft genome assembly of Desulfuromonas acetoxidans DSM 684.</title>
        <authorList>
            <consortium name="US DOE Joint Genome Institute (JGI-ORNL)"/>
            <person name="Larimer F."/>
            <person name="Land M."/>
            <person name="Hauser L."/>
        </authorList>
    </citation>
    <scope>NUCLEOTIDE SEQUENCE [LARGE SCALE GENOMIC DNA]</scope>
    <source>
        <strain evidence="2">DSM 684</strain>
    </source>
</reference>
<dbReference type="SUPFAM" id="SSF75708">
    <property type="entry name" value="Chemotaxis phosphatase CheZ"/>
    <property type="match status" value="1"/>
</dbReference>
<dbReference type="Proteomes" id="UP000005695">
    <property type="component" value="Unassembled WGS sequence"/>
</dbReference>
<sequence>MTMTSSRRIVLAMLVLTTLLAGCQSLYFSAMEKVGVHKRDILIDRVEDARESQQDTKEQFQSALDAFMAVTNYDGGDLEATYRDLNDVLERSEERADELSERIDAVEDVAEALFDEWQEELDQYHNLSLRRSSEKQLKTTRQRCDQLIRQMRRAEAKIEPVLVPLRDQVLYLKHNLNARAVNALSQELVQVRSDVASLLHELEVAVDEADRFIRTLEQQS</sequence>
<feature type="coiled-coil region" evidence="1">
    <location>
        <begin position="181"/>
        <end position="219"/>
    </location>
</feature>
<organism evidence="2 3">
    <name type="scientific">Desulfuromonas acetoxidans (strain DSM 684 / 11070)</name>
    <dbReference type="NCBI Taxonomy" id="281689"/>
    <lineage>
        <taxon>Bacteria</taxon>
        <taxon>Pseudomonadati</taxon>
        <taxon>Thermodesulfobacteriota</taxon>
        <taxon>Desulfuromonadia</taxon>
        <taxon>Desulfuromonadales</taxon>
        <taxon>Desulfuromonadaceae</taxon>
        <taxon>Desulfuromonas</taxon>
    </lineage>
</organism>
<gene>
    <name evidence="2" type="ORF">Dace_3017</name>
</gene>
<dbReference type="Pfam" id="PF11172">
    <property type="entry name" value="DUF2959"/>
    <property type="match status" value="1"/>
</dbReference>
<evidence type="ECO:0008006" key="4">
    <source>
        <dbReference type="Google" id="ProtNLM"/>
    </source>
</evidence>
<evidence type="ECO:0000256" key="1">
    <source>
        <dbReference type="SAM" id="Coils"/>
    </source>
</evidence>
<comment type="caution">
    <text evidence="2">The sequence shown here is derived from an EMBL/GenBank/DDBJ whole genome shotgun (WGS) entry which is preliminary data.</text>
</comment>
<dbReference type="PROSITE" id="PS51257">
    <property type="entry name" value="PROKAR_LIPOPROTEIN"/>
    <property type="match status" value="1"/>
</dbReference>